<dbReference type="Pfam" id="PF02653">
    <property type="entry name" value="BPD_transp_2"/>
    <property type="match status" value="1"/>
</dbReference>
<dbReference type="OrthoDB" id="9804361at2"/>
<sequence length="311" mass="32801">MKWIGVALLAGSLLLPPFFAGDFYINLASQILIAAIFALSLNLLVGFGGMTSLGHASYLGVAAYISALLTSRYGFGHGAAALISIGGTTAMAAFFGVIALRATGLGFLMITLALSQVLWGLAYRMSGVTNGDNGVAGLTRPMPFGLSLESAASFYWFALIVATFACLMMAIFVSSSFGSSLKGVRDQPRRMAALGFNPWMIRWITFIYAGFWGGVSGLLYVYYNKYIHPTSLSTTSSAEALLGVIAGGSGTLGGPVVGAALVLLLKNYASAYIERWNMLLGLVFLFIVLVMPTGIVPGLSRLAATLRRGPR</sequence>
<keyword evidence="2" id="KW-1003">Cell membrane</keyword>
<dbReference type="InterPro" id="IPR043428">
    <property type="entry name" value="LivM-like"/>
</dbReference>
<evidence type="ECO:0000256" key="6">
    <source>
        <dbReference type="SAM" id="Phobius"/>
    </source>
</evidence>
<dbReference type="PANTHER" id="PTHR30482">
    <property type="entry name" value="HIGH-AFFINITY BRANCHED-CHAIN AMINO ACID TRANSPORT SYSTEM PERMEASE"/>
    <property type="match status" value="1"/>
</dbReference>
<accession>A0A1M5UWT2</accession>
<protein>
    <submittedName>
        <fullName evidence="7">Branched-chain amino acid transport system permease protein</fullName>
    </submittedName>
</protein>
<evidence type="ECO:0000313" key="7">
    <source>
        <dbReference type="EMBL" id="SHH67394.1"/>
    </source>
</evidence>
<feature type="transmembrane region" description="Helical" evidence="6">
    <location>
        <begin position="30"/>
        <end position="49"/>
    </location>
</feature>
<evidence type="ECO:0000313" key="8">
    <source>
        <dbReference type="Proteomes" id="UP000190675"/>
    </source>
</evidence>
<comment type="subcellular location">
    <subcellularLocation>
        <location evidence="1">Cell membrane</location>
        <topology evidence="1">Multi-pass membrane protein</topology>
    </subcellularLocation>
</comment>
<feature type="transmembrane region" description="Helical" evidence="6">
    <location>
        <begin position="277"/>
        <end position="299"/>
    </location>
</feature>
<evidence type="ECO:0000256" key="2">
    <source>
        <dbReference type="ARBA" id="ARBA00022475"/>
    </source>
</evidence>
<dbReference type="Proteomes" id="UP000190675">
    <property type="component" value="Chromosome I"/>
</dbReference>
<dbReference type="AlphaFoldDB" id="A0A1M5UWT2"/>
<gene>
    <name evidence="7" type="ORF">SAMN05444169_8713</name>
</gene>
<dbReference type="EMBL" id="LT670818">
    <property type="protein sequence ID" value="SHH67394.1"/>
    <property type="molecule type" value="Genomic_DNA"/>
</dbReference>
<feature type="transmembrane region" description="Helical" evidence="6">
    <location>
        <begin position="243"/>
        <end position="265"/>
    </location>
</feature>
<evidence type="ECO:0000256" key="4">
    <source>
        <dbReference type="ARBA" id="ARBA00022989"/>
    </source>
</evidence>
<dbReference type="GO" id="GO:0015658">
    <property type="term" value="F:branched-chain amino acid transmembrane transporter activity"/>
    <property type="evidence" value="ECO:0007669"/>
    <property type="project" value="InterPro"/>
</dbReference>
<feature type="transmembrane region" description="Helical" evidence="6">
    <location>
        <begin position="107"/>
        <end position="125"/>
    </location>
</feature>
<keyword evidence="3 6" id="KW-0812">Transmembrane</keyword>
<evidence type="ECO:0000256" key="3">
    <source>
        <dbReference type="ARBA" id="ARBA00022692"/>
    </source>
</evidence>
<name>A0A1M5UWT2_9BRAD</name>
<organism evidence="7 8">
    <name type="scientific">Bradyrhizobium erythrophlei</name>
    <dbReference type="NCBI Taxonomy" id="1437360"/>
    <lineage>
        <taxon>Bacteria</taxon>
        <taxon>Pseudomonadati</taxon>
        <taxon>Pseudomonadota</taxon>
        <taxon>Alphaproteobacteria</taxon>
        <taxon>Hyphomicrobiales</taxon>
        <taxon>Nitrobacteraceae</taxon>
        <taxon>Bradyrhizobium</taxon>
    </lineage>
</organism>
<dbReference type="InterPro" id="IPR001851">
    <property type="entry name" value="ABC_transp_permease"/>
</dbReference>
<evidence type="ECO:0000256" key="5">
    <source>
        <dbReference type="ARBA" id="ARBA00023136"/>
    </source>
</evidence>
<feature type="transmembrane region" description="Helical" evidence="6">
    <location>
        <begin position="81"/>
        <end position="100"/>
    </location>
</feature>
<proteinExistence type="predicted"/>
<dbReference type="PANTHER" id="PTHR30482:SF17">
    <property type="entry name" value="ABC TRANSPORTER ATP-BINDING PROTEIN"/>
    <property type="match status" value="1"/>
</dbReference>
<feature type="transmembrane region" description="Helical" evidence="6">
    <location>
        <begin position="154"/>
        <end position="178"/>
    </location>
</feature>
<dbReference type="CDD" id="cd06581">
    <property type="entry name" value="TM_PBP1_LivM_like"/>
    <property type="match status" value="1"/>
</dbReference>
<dbReference type="GO" id="GO:0005886">
    <property type="term" value="C:plasma membrane"/>
    <property type="evidence" value="ECO:0007669"/>
    <property type="project" value="UniProtKB-SubCell"/>
</dbReference>
<reference evidence="7 8" key="1">
    <citation type="submission" date="2016-11" db="EMBL/GenBank/DDBJ databases">
        <authorList>
            <person name="Jaros S."/>
            <person name="Januszkiewicz K."/>
            <person name="Wedrychowicz H."/>
        </authorList>
    </citation>
    <scope>NUCLEOTIDE SEQUENCE [LARGE SCALE GENOMIC DNA]</scope>
    <source>
        <strain evidence="7 8">GAS242</strain>
    </source>
</reference>
<keyword evidence="5 6" id="KW-0472">Membrane</keyword>
<keyword evidence="4 6" id="KW-1133">Transmembrane helix</keyword>
<dbReference type="RefSeq" id="WP_079572201.1">
    <property type="nucleotide sequence ID" value="NZ_LT670818.1"/>
</dbReference>
<evidence type="ECO:0000256" key="1">
    <source>
        <dbReference type="ARBA" id="ARBA00004651"/>
    </source>
</evidence>
<feature type="transmembrane region" description="Helical" evidence="6">
    <location>
        <begin position="199"/>
        <end position="223"/>
    </location>
</feature>